<dbReference type="GO" id="GO:0051539">
    <property type="term" value="F:4 iron, 4 sulfur cluster binding"/>
    <property type="evidence" value="ECO:0007669"/>
    <property type="project" value="UniProtKB-KW"/>
</dbReference>
<feature type="domain" description="HhH-GPD" evidence="14">
    <location>
        <begin position="112"/>
        <end position="262"/>
    </location>
</feature>
<evidence type="ECO:0000256" key="10">
    <source>
        <dbReference type="ARBA" id="ARBA00023295"/>
    </source>
</evidence>
<comment type="caution">
    <text evidence="12">Lacks conserved residue(s) required for the propagation of feature annotation.</text>
</comment>
<dbReference type="SUPFAM" id="SSF48150">
    <property type="entry name" value="DNA-glycosylase"/>
    <property type="match status" value="1"/>
</dbReference>
<dbReference type="EMBL" id="CANTUO010000001">
    <property type="protein sequence ID" value="CAI5757026.1"/>
    <property type="molecule type" value="Genomic_DNA"/>
</dbReference>
<comment type="function">
    <text evidence="12">Bifunctional DNA N-glycosylase with associated apurinic/apyrimidinic (AP) lyase function that catalyzes the first step in base excision repair (BER), the primary repair pathway for the repair of oxidative DNA damage. The DNA N-glycosylase activity releases the damaged DNA base from DNA by cleaving the N-glycosidic bond, leaving an AP site. The AP lyase activity cleaves the phosphodiester bond 3' to the AP site by a beta-elimination. Primarily recognizes and repairs oxidative base damage of pyrimidines.</text>
</comment>
<evidence type="ECO:0000256" key="8">
    <source>
        <dbReference type="ARBA" id="ARBA00023204"/>
    </source>
</evidence>
<dbReference type="Gene3D" id="1.10.1670.10">
    <property type="entry name" value="Helix-hairpin-Helix base-excision DNA repair enzymes (C-terminal)"/>
    <property type="match status" value="1"/>
</dbReference>
<dbReference type="CDD" id="cd00056">
    <property type="entry name" value="ENDO3c"/>
    <property type="match status" value="1"/>
</dbReference>
<dbReference type="InterPro" id="IPR004036">
    <property type="entry name" value="Endonuclease-III-like_CS2"/>
</dbReference>
<dbReference type="PANTHER" id="PTHR43286">
    <property type="entry name" value="ENDONUCLEASE III-LIKE PROTEIN 1"/>
    <property type="match status" value="1"/>
</dbReference>
<dbReference type="Gene3D" id="1.10.340.30">
    <property type="entry name" value="Hypothetical protein, domain 2"/>
    <property type="match status" value="1"/>
</dbReference>
<keyword evidence="2" id="KW-0004">4Fe-4S</keyword>
<name>A0A9W4XFR9_9ASCO</name>
<keyword evidence="5 12" id="KW-0378">Hydrolase</keyword>
<dbReference type="GO" id="GO:0006289">
    <property type="term" value="P:nucleotide-excision repair"/>
    <property type="evidence" value="ECO:0007669"/>
    <property type="project" value="TreeGrafter"/>
</dbReference>
<evidence type="ECO:0000256" key="1">
    <source>
        <dbReference type="ARBA" id="ARBA00008343"/>
    </source>
</evidence>
<dbReference type="EC" id="3.2.2.-" evidence="12"/>
<proteinExistence type="inferred from homology"/>
<dbReference type="FunFam" id="1.10.340.30:FF:000005">
    <property type="entry name" value="Endonuclease III-like protein 1"/>
    <property type="match status" value="1"/>
</dbReference>
<evidence type="ECO:0000256" key="12">
    <source>
        <dbReference type="HAMAP-Rule" id="MF_03183"/>
    </source>
</evidence>
<keyword evidence="16" id="KW-1185">Reference proteome</keyword>
<dbReference type="GO" id="GO:0000703">
    <property type="term" value="F:oxidized pyrimidine nucleobase lesion DNA N-glycosylase activity"/>
    <property type="evidence" value="ECO:0007669"/>
    <property type="project" value="UniProtKB-UniRule"/>
</dbReference>
<evidence type="ECO:0000313" key="15">
    <source>
        <dbReference type="EMBL" id="CAI5757026.1"/>
    </source>
</evidence>
<evidence type="ECO:0000259" key="14">
    <source>
        <dbReference type="SMART" id="SM00478"/>
    </source>
</evidence>
<dbReference type="EC" id="4.2.99.18" evidence="12"/>
<keyword evidence="12" id="KW-0539">Nucleus</keyword>
<dbReference type="Pfam" id="PF00730">
    <property type="entry name" value="HhH-GPD"/>
    <property type="match status" value="1"/>
</dbReference>
<dbReference type="PROSITE" id="PS01155">
    <property type="entry name" value="ENDONUCLEASE_III_2"/>
    <property type="match status" value="1"/>
</dbReference>
<accession>A0A9W4XFR9</accession>
<evidence type="ECO:0000256" key="2">
    <source>
        <dbReference type="ARBA" id="ARBA00022485"/>
    </source>
</evidence>
<evidence type="ECO:0000256" key="4">
    <source>
        <dbReference type="ARBA" id="ARBA00022763"/>
    </source>
</evidence>
<comment type="similarity">
    <text evidence="1 12">Belongs to the Nth/MutY family.</text>
</comment>
<evidence type="ECO:0000256" key="9">
    <source>
        <dbReference type="ARBA" id="ARBA00023239"/>
    </source>
</evidence>
<dbReference type="GO" id="GO:0003677">
    <property type="term" value="F:DNA binding"/>
    <property type="evidence" value="ECO:0007669"/>
    <property type="project" value="UniProtKB-UniRule"/>
</dbReference>
<dbReference type="GO" id="GO:0005739">
    <property type="term" value="C:mitochondrion"/>
    <property type="evidence" value="ECO:0007669"/>
    <property type="project" value="UniProtKB-SubCell"/>
</dbReference>
<dbReference type="OrthoDB" id="2099276at2759"/>
<keyword evidence="9 12" id="KW-0456">Lyase</keyword>
<evidence type="ECO:0000256" key="7">
    <source>
        <dbReference type="ARBA" id="ARBA00023014"/>
    </source>
</evidence>
<keyword evidence="8 12" id="KW-0234">DNA repair</keyword>
<keyword evidence="13" id="KW-0175">Coiled coil</keyword>
<dbReference type="InterPro" id="IPR023170">
    <property type="entry name" value="HhH_base_excis_C"/>
</dbReference>
<evidence type="ECO:0000256" key="6">
    <source>
        <dbReference type="ARBA" id="ARBA00023004"/>
    </source>
</evidence>
<dbReference type="InterPro" id="IPR003265">
    <property type="entry name" value="HhH-GPD_domain"/>
</dbReference>
<keyword evidence="3" id="KW-0479">Metal-binding</keyword>
<dbReference type="InterPro" id="IPR000445">
    <property type="entry name" value="HhH_motif"/>
</dbReference>
<dbReference type="GO" id="GO:0005634">
    <property type="term" value="C:nucleus"/>
    <property type="evidence" value="ECO:0007669"/>
    <property type="project" value="UniProtKB-SubCell"/>
</dbReference>
<feature type="coiled-coil region" evidence="13">
    <location>
        <begin position="10"/>
        <end position="37"/>
    </location>
</feature>
<dbReference type="SMART" id="SM00478">
    <property type="entry name" value="ENDO3c"/>
    <property type="match status" value="1"/>
</dbReference>
<comment type="catalytic activity">
    <reaction evidence="11 12">
        <text>2'-deoxyribonucleotide-(2'-deoxyribose 5'-phosphate)-2'-deoxyribonucleotide-DNA = a 3'-end 2'-deoxyribonucleotide-(2,3-dehydro-2,3-deoxyribose 5'-phosphate)-DNA + a 5'-end 5'-phospho-2'-deoxyribonucleoside-DNA + H(+)</text>
        <dbReference type="Rhea" id="RHEA:66592"/>
        <dbReference type="Rhea" id="RHEA-COMP:13180"/>
        <dbReference type="Rhea" id="RHEA-COMP:16897"/>
        <dbReference type="Rhea" id="RHEA-COMP:17067"/>
        <dbReference type="ChEBI" id="CHEBI:15378"/>
        <dbReference type="ChEBI" id="CHEBI:136412"/>
        <dbReference type="ChEBI" id="CHEBI:157695"/>
        <dbReference type="ChEBI" id="CHEBI:167181"/>
        <dbReference type="EC" id="4.2.99.18"/>
    </reaction>
</comment>
<evidence type="ECO:0000256" key="11">
    <source>
        <dbReference type="ARBA" id="ARBA00044632"/>
    </source>
</evidence>
<keyword evidence="4 12" id="KW-0227">DNA damage</keyword>
<keyword evidence="6" id="KW-0408">Iron</keyword>
<dbReference type="InterPro" id="IPR011257">
    <property type="entry name" value="DNA_glycosylase"/>
</dbReference>
<dbReference type="GO" id="GO:0046872">
    <property type="term" value="F:metal ion binding"/>
    <property type="evidence" value="ECO:0007669"/>
    <property type="project" value="UniProtKB-KW"/>
</dbReference>
<dbReference type="Pfam" id="PF00633">
    <property type="entry name" value="HHH"/>
    <property type="match status" value="1"/>
</dbReference>
<comment type="subcellular location">
    <subcellularLocation>
        <location evidence="12">Nucleus</location>
    </subcellularLocation>
    <subcellularLocation>
        <location evidence="12">Mitochondrion</location>
    </subcellularLocation>
</comment>
<keyword evidence="7" id="KW-0411">Iron-sulfur</keyword>
<dbReference type="GO" id="GO:0140078">
    <property type="term" value="F:class I DNA-(apurinic or apyrimidinic site) endonuclease activity"/>
    <property type="evidence" value="ECO:0007669"/>
    <property type="project" value="UniProtKB-EC"/>
</dbReference>
<evidence type="ECO:0000256" key="5">
    <source>
        <dbReference type="ARBA" id="ARBA00022801"/>
    </source>
</evidence>
<protein>
    <recommendedName>
        <fullName evidence="12">Endonuclease III homolog</fullName>
        <ecNumber evidence="12">3.2.2.-</ecNumber>
        <ecNumber evidence="12">4.2.99.18</ecNumber>
    </recommendedName>
    <alternativeName>
        <fullName evidence="12">Bifunctional DNA N-glycosylase/DNA-(apurinic or apyrimidinic site) lyase</fullName>
        <shortName evidence="12">DNA glycosylase/AP lyase</shortName>
    </alternativeName>
</protein>
<keyword evidence="10 12" id="KW-0326">Glycosidase</keyword>
<dbReference type="GO" id="GO:0006285">
    <property type="term" value="P:base-excision repair, AP site formation"/>
    <property type="evidence" value="ECO:0007669"/>
    <property type="project" value="UniProtKB-UniRule"/>
</dbReference>
<reference evidence="15" key="1">
    <citation type="submission" date="2022-12" db="EMBL/GenBank/DDBJ databases">
        <authorList>
            <person name="Brejova B."/>
        </authorList>
    </citation>
    <scope>NUCLEOTIDE SEQUENCE</scope>
</reference>
<gene>
    <name evidence="12" type="primary">NTG1</name>
    <name evidence="15" type="ORF">CANVERA_P1543</name>
</gene>
<evidence type="ECO:0000256" key="3">
    <source>
        <dbReference type="ARBA" id="ARBA00022723"/>
    </source>
</evidence>
<comment type="caution">
    <text evidence="15">The sequence shown here is derived from an EMBL/GenBank/DDBJ whole genome shotgun (WGS) entry which is preliminary data.</text>
</comment>
<evidence type="ECO:0000313" key="16">
    <source>
        <dbReference type="Proteomes" id="UP001152885"/>
    </source>
</evidence>
<dbReference type="InterPro" id="IPR030841">
    <property type="entry name" value="NTH1"/>
</dbReference>
<dbReference type="Proteomes" id="UP001152885">
    <property type="component" value="Unassembled WGS sequence"/>
</dbReference>
<evidence type="ECO:0000256" key="13">
    <source>
        <dbReference type="SAM" id="Coils"/>
    </source>
</evidence>
<keyword evidence="12" id="KW-0496">Mitochondrion</keyword>
<dbReference type="HAMAP" id="MF_03183">
    <property type="entry name" value="Endonuclease_III_Nth"/>
    <property type="match status" value="1"/>
</dbReference>
<dbReference type="PANTHER" id="PTHR43286:SF1">
    <property type="entry name" value="ENDONUCLEASE III-LIKE PROTEIN 1"/>
    <property type="match status" value="1"/>
</dbReference>
<sequence>MPAIKRSIVKTETVSKKIKLENEIEKTKKEVQHIKVEIEKPPNQFQNIDPEDYEAGPKNWHKIYNEVVEMRSKVMTPVDTVGCERMPNTITPHLKSNKPKLYRFQLLISLMLSSQTKDEVNFATMTKLNEHLGELNLENMSKLNEVEIDKLICKIGFHNRKAKYIKETCQILLNKFDGDIPKTIEDLISLPGVGPKMGYLILQNGWDINNGIGVDVHLHRLSLMWKWCQNKHPEKARLELEKWLPSKYWTDVNPLMVGFGQVVCVPRAPNCDICTLGKKGLCASRNRKLVNQPMTEARIEKLQKQRGDLTKLIENVL</sequence>
<dbReference type="AlphaFoldDB" id="A0A9W4XFR9"/>
<organism evidence="15 16">
    <name type="scientific">Candida verbasci</name>
    <dbReference type="NCBI Taxonomy" id="1227364"/>
    <lineage>
        <taxon>Eukaryota</taxon>
        <taxon>Fungi</taxon>
        <taxon>Dikarya</taxon>
        <taxon>Ascomycota</taxon>
        <taxon>Saccharomycotina</taxon>
        <taxon>Pichiomycetes</taxon>
        <taxon>Debaryomycetaceae</taxon>
        <taxon>Candida/Lodderomyces clade</taxon>
        <taxon>Candida</taxon>
    </lineage>
</organism>